<keyword evidence="2" id="KW-0201">Cytochrome c-type biogenesis</keyword>
<dbReference type="eggNOG" id="COG0526">
    <property type="taxonomic scope" value="Bacteria"/>
</dbReference>
<evidence type="ECO:0000256" key="5">
    <source>
        <dbReference type="SAM" id="Phobius"/>
    </source>
</evidence>
<dbReference type="Pfam" id="PF00085">
    <property type="entry name" value="Thioredoxin"/>
    <property type="match status" value="1"/>
</dbReference>
<protein>
    <submittedName>
        <fullName evidence="7">Thioredoxin</fullName>
    </submittedName>
</protein>
<dbReference type="GO" id="GO:0030313">
    <property type="term" value="C:cell envelope"/>
    <property type="evidence" value="ECO:0007669"/>
    <property type="project" value="UniProtKB-SubCell"/>
</dbReference>
<dbReference type="InterPro" id="IPR013766">
    <property type="entry name" value="Thioredoxin_domain"/>
</dbReference>
<comment type="subcellular location">
    <subcellularLocation>
        <location evidence="1">Cell envelope</location>
    </subcellularLocation>
</comment>
<dbReference type="SUPFAM" id="SSF52833">
    <property type="entry name" value="Thioredoxin-like"/>
    <property type="match status" value="1"/>
</dbReference>
<evidence type="ECO:0000313" key="8">
    <source>
        <dbReference type="Proteomes" id="UP000006054"/>
    </source>
</evidence>
<keyword evidence="5" id="KW-0812">Transmembrane</keyword>
<reference evidence="8" key="1">
    <citation type="submission" date="2012-06" db="EMBL/GenBank/DDBJ databases">
        <title>The complete genome of Flexibacter litoralis DSM 6794.</title>
        <authorList>
            <person name="Lucas S."/>
            <person name="Copeland A."/>
            <person name="Lapidus A."/>
            <person name="Glavina del Rio T."/>
            <person name="Dalin E."/>
            <person name="Tice H."/>
            <person name="Bruce D."/>
            <person name="Goodwin L."/>
            <person name="Pitluck S."/>
            <person name="Peters L."/>
            <person name="Ovchinnikova G."/>
            <person name="Lu M."/>
            <person name="Kyrpides N."/>
            <person name="Mavromatis K."/>
            <person name="Ivanova N."/>
            <person name="Brettin T."/>
            <person name="Detter J.C."/>
            <person name="Han C."/>
            <person name="Larimer F."/>
            <person name="Land M."/>
            <person name="Hauser L."/>
            <person name="Markowitz V."/>
            <person name="Cheng J.-F."/>
            <person name="Hugenholtz P."/>
            <person name="Woyke T."/>
            <person name="Wu D."/>
            <person name="Spring S."/>
            <person name="Lang E."/>
            <person name="Kopitz M."/>
            <person name="Brambilla E."/>
            <person name="Klenk H.-P."/>
            <person name="Eisen J.A."/>
        </authorList>
    </citation>
    <scope>NUCLEOTIDE SEQUENCE [LARGE SCALE GENOMIC DNA]</scope>
    <source>
        <strain evidence="8">ATCC 23117 / DSM 6794 / NBRC 15988 / NCIMB 1366 / Sio-4</strain>
    </source>
</reference>
<evidence type="ECO:0000256" key="2">
    <source>
        <dbReference type="ARBA" id="ARBA00022748"/>
    </source>
</evidence>
<evidence type="ECO:0000313" key="7">
    <source>
        <dbReference type="EMBL" id="AFM05166.1"/>
    </source>
</evidence>
<dbReference type="RefSeq" id="WP_014798601.1">
    <property type="nucleotide sequence ID" value="NC_018018.1"/>
</dbReference>
<evidence type="ECO:0000256" key="4">
    <source>
        <dbReference type="ARBA" id="ARBA00023284"/>
    </source>
</evidence>
<dbReference type="PANTHER" id="PTHR42852">
    <property type="entry name" value="THIOL:DISULFIDE INTERCHANGE PROTEIN DSBE"/>
    <property type="match status" value="1"/>
</dbReference>
<dbReference type="KEGG" id="fli:Fleli_2813"/>
<dbReference type="AlphaFoldDB" id="I4AMI1"/>
<keyword evidence="5" id="KW-1133">Transmembrane helix</keyword>
<keyword evidence="4" id="KW-0676">Redox-active center</keyword>
<dbReference type="InterPro" id="IPR036249">
    <property type="entry name" value="Thioredoxin-like_sf"/>
</dbReference>
<dbReference type="Proteomes" id="UP000006054">
    <property type="component" value="Chromosome"/>
</dbReference>
<proteinExistence type="predicted"/>
<feature type="domain" description="Thioredoxin" evidence="6">
    <location>
        <begin position="36"/>
        <end position="176"/>
    </location>
</feature>
<name>I4AMI1_BERLS</name>
<feature type="transmembrane region" description="Helical" evidence="5">
    <location>
        <begin position="6"/>
        <end position="23"/>
    </location>
</feature>
<sequence length="177" mass="20934">MTKQNFIYSFFAVLVSLICFSFIKESNFLEGNTQIVTPIDKAQLLELTQKEDDSLYVINFWATWCAPCVRELPHFNAANKKYTDKISMKLISMDFDNQLEERVIPFFSRKKFSDYTMDKYLITSIDYDSWMSKIDKDWSGSIPATLFYNKTKNIYHFHEGDYKEEELYHTIDSLLAL</sequence>
<accession>I4AMI1</accession>
<dbReference type="CDD" id="cd02966">
    <property type="entry name" value="TlpA_like_family"/>
    <property type="match status" value="1"/>
</dbReference>
<dbReference type="HOGENOM" id="CLU_042529_16_0_10"/>
<keyword evidence="5" id="KW-0472">Membrane</keyword>
<dbReference type="STRING" id="880071.Fleli_2813"/>
<dbReference type="OrthoDB" id="6399635at2"/>
<dbReference type="Gene3D" id="3.40.30.10">
    <property type="entry name" value="Glutaredoxin"/>
    <property type="match status" value="1"/>
</dbReference>
<dbReference type="EMBL" id="CP003345">
    <property type="protein sequence ID" value="AFM05166.1"/>
    <property type="molecule type" value="Genomic_DNA"/>
</dbReference>
<evidence type="ECO:0000259" key="6">
    <source>
        <dbReference type="PROSITE" id="PS51352"/>
    </source>
</evidence>
<dbReference type="PROSITE" id="PS00194">
    <property type="entry name" value="THIOREDOXIN_1"/>
    <property type="match status" value="1"/>
</dbReference>
<dbReference type="PANTHER" id="PTHR42852:SF6">
    <property type="entry name" value="THIOL:DISULFIDE INTERCHANGE PROTEIN DSBE"/>
    <property type="match status" value="1"/>
</dbReference>
<dbReference type="GO" id="GO:0017004">
    <property type="term" value="P:cytochrome complex assembly"/>
    <property type="evidence" value="ECO:0007669"/>
    <property type="project" value="UniProtKB-KW"/>
</dbReference>
<dbReference type="PROSITE" id="PS51352">
    <property type="entry name" value="THIOREDOXIN_2"/>
    <property type="match status" value="1"/>
</dbReference>
<evidence type="ECO:0000256" key="3">
    <source>
        <dbReference type="ARBA" id="ARBA00023157"/>
    </source>
</evidence>
<gene>
    <name evidence="7" type="ordered locus">Fleli_2813</name>
</gene>
<dbReference type="InterPro" id="IPR050553">
    <property type="entry name" value="Thioredoxin_ResA/DsbE_sf"/>
</dbReference>
<organism evidence="7 8">
    <name type="scientific">Bernardetia litoralis (strain ATCC 23117 / DSM 6794 / NBRC 15988 / NCIMB 1366 / Fx l1 / Sio-4)</name>
    <name type="common">Flexibacter litoralis</name>
    <dbReference type="NCBI Taxonomy" id="880071"/>
    <lineage>
        <taxon>Bacteria</taxon>
        <taxon>Pseudomonadati</taxon>
        <taxon>Bacteroidota</taxon>
        <taxon>Cytophagia</taxon>
        <taxon>Cytophagales</taxon>
        <taxon>Bernardetiaceae</taxon>
        <taxon>Bernardetia</taxon>
    </lineage>
</organism>
<evidence type="ECO:0000256" key="1">
    <source>
        <dbReference type="ARBA" id="ARBA00004196"/>
    </source>
</evidence>
<keyword evidence="8" id="KW-1185">Reference proteome</keyword>
<dbReference type="InterPro" id="IPR017937">
    <property type="entry name" value="Thioredoxin_CS"/>
</dbReference>
<keyword evidence="3" id="KW-1015">Disulfide bond</keyword>